<dbReference type="Proteomes" id="UP000245535">
    <property type="component" value="Unassembled WGS sequence"/>
</dbReference>
<comment type="caution">
    <text evidence="1">The sequence shown here is derived from an EMBL/GenBank/DDBJ whole genome shotgun (WGS) entry which is preliminary data.</text>
</comment>
<gene>
    <name evidence="1" type="ORF">BC781_1011275</name>
</gene>
<dbReference type="EMBL" id="QGDO01000001">
    <property type="protein sequence ID" value="PWJ44886.1"/>
    <property type="molecule type" value="Genomic_DNA"/>
</dbReference>
<protein>
    <submittedName>
        <fullName evidence="1">Uncharacterized protein</fullName>
    </submittedName>
</protein>
<keyword evidence="2" id="KW-1185">Reference proteome</keyword>
<sequence>MIFISIDQPIKKAHINPNSRYNQQLKKALKQAEEVIELDEQEKLVNLKKTFGIS</sequence>
<dbReference type="AlphaFoldDB" id="A0A315ZH28"/>
<dbReference type="RefSeq" id="WP_158281410.1">
    <property type="nucleotide sequence ID" value="NZ_QGDO01000001.1"/>
</dbReference>
<name>A0A315ZH28_SEDFL</name>
<proteinExistence type="predicted"/>
<evidence type="ECO:0000313" key="1">
    <source>
        <dbReference type="EMBL" id="PWJ44886.1"/>
    </source>
</evidence>
<reference evidence="1 2" key="1">
    <citation type="submission" date="2018-03" db="EMBL/GenBank/DDBJ databases">
        <title>Genomic Encyclopedia of Archaeal and Bacterial Type Strains, Phase II (KMG-II): from individual species to whole genera.</title>
        <authorList>
            <person name="Goeker M."/>
        </authorList>
    </citation>
    <scope>NUCLEOTIDE SEQUENCE [LARGE SCALE GENOMIC DNA]</scope>
    <source>
        <strain evidence="1 2">DSM 28229</strain>
    </source>
</reference>
<evidence type="ECO:0000313" key="2">
    <source>
        <dbReference type="Proteomes" id="UP000245535"/>
    </source>
</evidence>
<organism evidence="1 2">
    <name type="scientific">Sediminitomix flava</name>
    <dbReference type="NCBI Taxonomy" id="379075"/>
    <lineage>
        <taxon>Bacteria</taxon>
        <taxon>Pseudomonadati</taxon>
        <taxon>Bacteroidota</taxon>
        <taxon>Cytophagia</taxon>
        <taxon>Cytophagales</taxon>
        <taxon>Flammeovirgaceae</taxon>
        <taxon>Sediminitomix</taxon>
    </lineage>
</organism>
<accession>A0A315ZH28</accession>